<keyword evidence="2" id="KW-0812">Transmembrane</keyword>
<dbReference type="InterPro" id="IPR003599">
    <property type="entry name" value="Ig_sub"/>
</dbReference>
<feature type="compositionally biased region" description="Low complexity" evidence="1">
    <location>
        <begin position="120"/>
        <end position="131"/>
    </location>
</feature>
<dbReference type="PROSITE" id="PS50835">
    <property type="entry name" value="IG_LIKE"/>
    <property type="match status" value="1"/>
</dbReference>
<dbReference type="Pfam" id="PF13927">
    <property type="entry name" value="Ig_3"/>
    <property type="match status" value="1"/>
</dbReference>
<evidence type="ECO:0000259" key="3">
    <source>
        <dbReference type="PROSITE" id="PS50835"/>
    </source>
</evidence>
<comment type="caution">
    <text evidence="4">The sequence shown here is derived from an EMBL/GenBank/DDBJ whole genome shotgun (WGS) entry which is preliminary data.</text>
</comment>
<keyword evidence="5" id="KW-1185">Reference proteome</keyword>
<protein>
    <submittedName>
        <fullName evidence="4">Cell adhesion molecule 2-like</fullName>
    </submittedName>
</protein>
<feature type="domain" description="Ig-like" evidence="3">
    <location>
        <begin position="19"/>
        <end position="105"/>
    </location>
</feature>
<keyword evidence="2" id="KW-0472">Membrane</keyword>
<dbReference type="Gene3D" id="2.60.40.10">
    <property type="entry name" value="Immunoglobulins"/>
    <property type="match status" value="1"/>
</dbReference>
<dbReference type="AlphaFoldDB" id="A0A8J4T4Y4"/>
<evidence type="ECO:0000313" key="4">
    <source>
        <dbReference type="EMBL" id="KAF5889331.1"/>
    </source>
</evidence>
<reference evidence="4" key="1">
    <citation type="submission" date="2020-07" db="EMBL/GenBank/DDBJ databases">
        <title>Clarias magur genome sequencing, assembly and annotation.</title>
        <authorList>
            <person name="Kushwaha B."/>
            <person name="Kumar R."/>
            <person name="Das P."/>
            <person name="Joshi C.G."/>
            <person name="Kumar D."/>
            <person name="Nagpure N.S."/>
            <person name="Pandey M."/>
            <person name="Agarwal S."/>
            <person name="Srivastava S."/>
            <person name="Singh M."/>
            <person name="Sahoo L."/>
            <person name="Jayasankar P."/>
            <person name="Meher P.K."/>
            <person name="Koringa P.G."/>
            <person name="Iquebal M.A."/>
            <person name="Das S.P."/>
            <person name="Bit A."/>
            <person name="Patnaik S."/>
            <person name="Patel N."/>
            <person name="Shah T.M."/>
            <person name="Hinsu A."/>
            <person name="Jena J.K."/>
        </authorList>
    </citation>
    <scope>NUCLEOTIDE SEQUENCE</scope>
    <source>
        <strain evidence="4">CIFAMagur01</strain>
        <tissue evidence="4">Testis</tissue>
    </source>
</reference>
<organism evidence="4 5">
    <name type="scientific">Clarias magur</name>
    <name type="common">Asian catfish</name>
    <name type="synonym">Macropteronotus magur</name>
    <dbReference type="NCBI Taxonomy" id="1594786"/>
    <lineage>
        <taxon>Eukaryota</taxon>
        <taxon>Metazoa</taxon>
        <taxon>Chordata</taxon>
        <taxon>Craniata</taxon>
        <taxon>Vertebrata</taxon>
        <taxon>Euteleostomi</taxon>
        <taxon>Actinopterygii</taxon>
        <taxon>Neopterygii</taxon>
        <taxon>Teleostei</taxon>
        <taxon>Ostariophysi</taxon>
        <taxon>Siluriformes</taxon>
        <taxon>Clariidae</taxon>
        <taxon>Clarias</taxon>
    </lineage>
</organism>
<gene>
    <name evidence="4" type="ORF">DAT39_020969</name>
</gene>
<feature type="compositionally biased region" description="Basic and acidic residues" evidence="1">
    <location>
        <begin position="149"/>
        <end position="162"/>
    </location>
</feature>
<dbReference type="InterPro" id="IPR007110">
    <property type="entry name" value="Ig-like_dom"/>
</dbReference>
<sequence length="205" mass="22911">MGFQSCSVSLSYSGGFLFPVTSTPSAVTLRKGEQVRLTCSWSISITGVKVRWFKDHQGFNQTSKLPKTKNIKDCETLVIINAVRNDAGFYICEVTQDVPRLMRVNGTGTKVMFERENEPETFTTTLSPTTEQHGDRPDSSSIPRKKHGDRPDSHTIPRTERAAEEVYEDGPVIFAIRCVPFITLLLAVCFLSRGGPRTKNNRPRA</sequence>
<dbReference type="InterPro" id="IPR013783">
    <property type="entry name" value="Ig-like_fold"/>
</dbReference>
<dbReference type="InterPro" id="IPR036179">
    <property type="entry name" value="Ig-like_dom_sf"/>
</dbReference>
<dbReference type="Proteomes" id="UP000727407">
    <property type="component" value="Unassembled WGS sequence"/>
</dbReference>
<proteinExistence type="predicted"/>
<accession>A0A8J4T4Y4</accession>
<evidence type="ECO:0000313" key="5">
    <source>
        <dbReference type="Proteomes" id="UP000727407"/>
    </source>
</evidence>
<keyword evidence="2" id="KW-1133">Transmembrane helix</keyword>
<evidence type="ECO:0000256" key="2">
    <source>
        <dbReference type="SAM" id="Phobius"/>
    </source>
</evidence>
<name>A0A8J4T4Y4_CLAMG</name>
<dbReference type="SUPFAM" id="SSF48726">
    <property type="entry name" value="Immunoglobulin"/>
    <property type="match status" value="1"/>
</dbReference>
<feature type="non-terminal residue" evidence="4">
    <location>
        <position position="205"/>
    </location>
</feature>
<dbReference type="EMBL" id="QNUK01000825">
    <property type="protein sequence ID" value="KAF5889331.1"/>
    <property type="molecule type" value="Genomic_DNA"/>
</dbReference>
<dbReference type="OrthoDB" id="10012075at2759"/>
<feature type="transmembrane region" description="Helical" evidence="2">
    <location>
        <begin position="172"/>
        <end position="192"/>
    </location>
</feature>
<evidence type="ECO:0000256" key="1">
    <source>
        <dbReference type="SAM" id="MobiDB-lite"/>
    </source>
</evidence>
<dbReference type="SMART" id="SM00409">
    <property type="entry name" value="IG"/>
    <property type="match status" value="1"/>
</dbReference>
<feature type="region of interest" description="Disordered" evidence="1">
    <location>
        <begin position="114"/>
        <end position="162"/>
    </location>
</feature>